<feature type="compositionally biased region" description="Low complexity" evidence="1">
    <location>
        <begin position="160"/>
        <end position="182"/>
    </location>
</feature>
<dbReference type="EMBL" id="WNZX01000035">
    <property type="protein sequence ID" value="MUG73899.1"/>
    <property type="molecule type" value="Genomic_DNA"/>
</dbReference>
<feature type="compositionally biased region" description="Low complexity" evidence="1">
    <location>
        <begin position="281"/>
        <end position="315"/>
    </location>
</feature>
<protein>
    <submittedName>
        <fullName evidence="2">Spore coat protein</fullName>
    </submittedName>
</protein>
<proteinExistence type="predicted"/>
<comment type="caution">
    <text evidence="2">The sequence shown here is derived from an EMBL/GenBank/DDBJ whole genome shotgun (WGS) entry which is preliminary data.</text>
</comment>
<evidence type="ECO:0000313" key="2">
    <source>
        <dbReference type="EMBL" id="MUG73899.1"/>
    </source>
</evidence>
<reference evidence="2 3" key="1">
    <citation type="submission" date="2019-11" db="EMBL/GenBank/DDBJ databases">
        <title>Draft genome sequences of five Paenibacillus species of dairy origin.</title>
        <authorList>
            <person name="Olajide A.M."/>
            <person name="Chen S."/>
            <person name="Lapointe G."/>
        </authorList>
    </citation>
    <scope>NUCLEOTIDE SEQUENCE [LARGE SCALE GENOMIC DNA]</scope>
    <source>
        <strain evidence="2 3">2CS3</strain>
    </source>
</reference>
<dbReference type="InterPro" id="IPR012851">
    <property type="entry name" value="Spore_coat_CotF-like"/>
</dbReference>
<keyword evidence="2" id="KW-0167">Capsid protein</keyword>
<sequence length="315" mass="33298">MYQQNQMINTQAGQAQALHLHLNEQDVANLVLSELKRTAREYTTAALEATHPAIRQMFASLSQKTLQDQAELFDVLSQLGGYGSIKMATQQEVQQELSQQIQKAEKLQAIVQQAVYGSFAGGAYQQPFGQQQPSFQPSQPSYAQMPGYAAGSSHYGGMLSSSVSGQQNQSQTSSAGYSQSPAASSFGSSVQTGYGYGASSVEDSEHNNVKSSVSGTDVSDYYATKASQDYTNASAGAKYGSNQQAYGSQNQQEQSYASTGYNASATGRQGQSATGYGFNGSSDAATSSSVSSSSNGIQNKAQSAQQQANASKYVF</sequence>
<organism evidence="2 3">
    <name type="scientific">Paenibacillus validus</name>
    <dbReference type="NCBI Taxonomy" id="44253"/>
    <lineage>
        <taxon>Bacteria</taxon>
        <taxon>Bacillati</taxon>
        <taxon>Bacillota</taxon>
        <taxon>Bacilli</taxon>
        <taxon>Bacillales</taxon>
        <taxon>Paenibacillaceae</taxon>
        <taxon>Paenibacillus</taxon>
    </lineage>
</organism>
<gene>
    <name evidence="2" type="ORF">GNP93_25165</name>
</gene>
<feature type="compositionally biased region" description="Polar residues" evidence="1">
    <location>
        <begin position="244"/>
        <end position="274"/>
    </location>
</feature>
<keyword evidence="3" id="KW-1185">Reference proteome</keyword>
<feature type="region of interest" description="Disordered" evidence="1">
    <location>
        <begin position="127"/>
        <end position="147"/>
    </location>
</feature>
<keyword evidence="2" id="KW-0946">Virion</keyword>
<evidence type="ECO:0000313" key="3">
    <source>
        <dbReference type="Proteomes" id="UP000450917"/>
    </source>
</evidence>
<feature type="compositionally biased region" description="Low complexity" evidence="1">
    <location>
        <begin position="127"/>
        <end position="144"/>
    </location>
</feature>
<feature type="region of interest" description="Disordered" evidence="1">
    <location>
        <begin position="244"/>
        <end position="315"/>
    </location>
</feature>
<dbReference type="RefSeq" id="WP_155615766.1">
    <property type="nucleotide sequence ID" value="NZ_WNZX01000035.1"/>
</dbReference>
<dbReference type="Proteomes" id="UP000450917">
    <property type="component" value="Unassembled WGS sequence"/>
</dbReference>
<dbReference type="Pfam" id="PF07875">
    <property type="entry name" value="Coat_F"/>
    <property type="match status" value="1"/>
</dbReference>
<accession>A0A7X3CW82</accession>
<feature type="region of interest" description="Disordered" evidence="1">
    <location>
        <begin position="159"/>
        <end position="182"/>
    </location>
</feature>
<dbReference type="AlphaFoldDB" id="A0A7X3CW82"/>
<evidence type="ECO:0000256" key="1">
    <source>
        <dbReference type="SAM" id="MobiDB-lite"/>
    </source>
</evidence>
<name>A0A7X3CW82_9BACL</name>